<dbReference type="STRING" id="1071378.G0W5I1"/>
<dbReference type="PANTHER" id="PTHR23519">
    <property type="entry name" value="AUTOPHAGY-RELATED PROTEIN 22"/>
    <property type="match status" value="1"/>
</dbReference>
<dbReference type="OMA" id="QQQWEMY"/>
<feature type="transmembrane region" description="Helical" evidence="10">
    <location>
        <begin position="526"/>
        <end position="544"/>
    </location>
</feature>
<dbReference type="KEGG" id="ndi:NDAI_0A00350"/>
<keyword evidence="6 10" id="KW-0029">Amino-acid transport</keyword>
<keyword evidence="5 10" id="KW-0812">Transmembrane</keyword>
<dbReference type="GO" id="GO:0006914">
    <property type="term" value="P:autophagy"/>
    <property type="evidence" value="ECO:0007669"/>
    <property type="project" value="UniProtKB-KW"/>
</dbReference>
<dbReference type="InterPro" id="IPR050495">
    <property type="entry name" value="ATG22/LtaA_families"/>
</dbReference>
<dbReference type="Pfam" id="PF11700">
    <property type="entry name" value="ATG22"/>
    <property type="match status" value="1"/>
</dbReference>
<keyword evidence="9 10" id="KW-0472">Membrane</keyword>
<evidence type="ECO:0000256" key="5">
    <source>
        <dbReference type="ARBA" id="ARBA00022692"/>
    </source>
</evidence>
<dbReference type="SUPFAM" id="SSF103473">
    <property type="entry name" value="MFS general substrate transporter"/>
    <property type="match status" value="1"/>
</dbReference>
<evidence type="ECO:0000256" key="11">
    <source>
        <dbReference type="SAM" id="MobiDB-lite"/>
    </source>
</evidence>
<organism evidence="13 14">
    <name type="scientific">Naumovozyma dairenensis (strain ATCC 10597 / BCRC 20456 / CBS 421 / NBRC 0211 / NRRL Y-12639)</name>
    <name type="common">Saccharomyces dairenensis</name>
    <dbReference type="NCBI Taxonomy" id="1071378"/>
    <lineage>
        <taxon>Eukaryota</taxon>
        <taxon>Fungi</taxon>
        <taxon>Dikarya</taxon>
        <taxon>Ascomycota</taxon>
        <taxon>Saccharomycotina</taxon>
        <taxon>Saccharomycetes</taxon>
        <taxon>Saccharomycetales</taxon>
        <taxon>Saccharomycetaceae</taxon>
        <taxon>Naumovozyma</taxon>
    </lineage>
</organism>
<evidence type="ECO:0000256" key="9">
    <source>
        <dbReference type="ARBA" id="ARBA00023136"/>
    </source>
</evidence>
<feature type="transmembrane region" description="Helical" evidence="10">
    <location>
        <begin position="398"/>
        <end position="420"/>
    </location>
</feature>
<dbReference type="GO" id="GO:0032974">
    <property type="term" value="P:amino acid transmembrane export from vacuole"/>
    <property type="evidence" value="ECO:0007669"/>
    <property type="project" value="EnsemblFungi"/>
</dbReference>
<dbReference type="InterPro" id="IPR024671">
    <property type="entry name" value="Atg22-like"/>
</dbReference>
<comment type="function">
    <text evidence="10">Vacuolar effluxer which mediate the efflux of amino acids resulting from autophagic degradation. The release of autophagic amino acids allows the maintenance of protein synthesis and viability during nitrogen starvation.</text>
</comment>
<keyword evidence="4 10" id="KW-0926">Vacuole</keyword>
<dbReference type="Gene3D" id="1.20.1250.20">
    <property type="entry name" value="MFS general substrate transporter like domains"/>
    <property type="match status" value="1"/>
</dbReference>
<dbReference type="OrthoDB" id="42657at2759"/>
<dbReference type="PANTHER" id="PTHR23519:SF1">
    <property type="entry name" value="AUTOPHAGY-RELATED PROTEIN 22"/>
    <property type="match status" value="1"/>
</dbReference>
<evidence type="ECO:0000256" key="1">
    <source>
        <dbReference type="ARBA" id="ARBA00004128"/>
    </source>
</evidence>
<keyword evidence="3 10" id="KW-0813">Transport</keyword>
<comment type="similarity">
    <text evidence="2 10">Belongs to the ATG22 family.</text>
</comment>
<evidence type="ECO:0000256" key="4">
    <source>
        <dbReference type="ARBA" id="ARBA00022554"/>
    </source>
</evidence>
<evidence type="ECO:0000256" key="2">
    <source>
        <dbReference type="ARBA" id="ARBA00006978"/>
    </source>
</evidence>
<dbReference type="CDD" id="cd17483">
    <property type="entry name" value="MFS_Atg22_like"/>
    <property type="match status" value="1"/>
</dbReference>
<protein>
    <recommendedName>
        <fullName evidence="10">Autophagy-related protein</fullName>
    </recommendedName>
</protein>
<comment type="subcellular location">
    <subcellularLocation>
        <location evidence="1 10">Vacuole membrane</location>
        <topology evidence="1 10">Multi-pass membrane protein</topology>
    </subcellularLocation>
</comment>
<keyword evidence="8 10" id="KW-0072">Autophagy</keyword>
<dbReference type="GeneID" id="11495373"/>
<dbReference type="PROSITE" id="PS50850">
    <property type="entry name" value="MFS"/>
    <property type="match status" value="1"/>
</dbReference>
<feature type="transmembrane region" description="Helical" evidence="10">
    <location>
        <begin position="497"/>
        <end position="520"/>
    </location>
</feature>
<feature type="transmembrane region" description="Helical" evidence="10">
    <location>
        <begin position="26"/>
        <end position="49"/>
    </location>
</feature>
<gene>
    <name evidence="13" type="primary">NDAI0A00350</name>
    <name evidence="13" type="ordered locus">NDAI_0A00350</name>
</gene>
<feature type="transmembrane region" description="Helical" evidence="10">
    <location>
        <begin position="432"/>
        <end position="452"/>
    </location>
</feature>
<dbReference type="GO" id="GO:0000329">
    <property type="term" value="C:fungal-type vacuole membrane"/>
    <property type="evidence" value="ECO:0007669"/>
    <property type="project" value="EnsemblFungi"/>
</dbReference>
<feature type="transmembrane region" description="Helical" evidence="10">
    <location>
        <begin position="266"/>
        <end position="288"/>
    </location>
</feature>
<name>G0W5I1_NAUDC</name>
<evidence type="ECO:0000259" key="12">
    <source>
        <dbReference type="PROSITE" id="PS50850"/>
    </source>
</evidence>
<evidence type="ECO:0000256" key="6">
    <source>
        <dbReference type="ARBA" id="ARBA00022970"/>
    </source>
</evidence>
<dbReference type="GO" id="GO:0022857">
    <property type="term" value="F:transmembrane transporter activity"/>
    <property type="evidence" value="ECO:0007669"/>
    <property type="project" value="InterPro"/>
</dbReference>
<dbReference type="HOGENOM" id="CLU_017518_1_0_1"/>
<evidence type="ECO:0000313" key="14">
    <source>
        <dbReference type="Proteomes" id="UP000000689"/>
    </source>
</evidence>
<dbReference type="eggNOG" id="ENOG502QR9I">
    <property type="taxonomic scope" value="Eukaryota"/>
</dbReference>
<reference evidence="13 14" key="1">
    <citation type="journal article" date="2011" name="Proc. Natl. Acad. Sci. U.S.A.">
        <title>Evolutionary erosion of yeast sex chromosomes by mating-type switching accidents.</title>
        <authorList>
            <person name="Gordon J.L."/>
            <person name="Armisen D."/>
            <person name="Proux-Wera E."/>
            <person name="Oheigeartaigh S.S."/>
            <person name="Byrne K.P."/>
            <person name="Wolfe K.H."/>
        </authorList>
    </citation>
    <scope>NUCLEOTIDE SEQUENCE [LARGE SCALE GENOMIC DNA]</scope>
    <source>
        <strain evidence="14">ATCC 10597 / BCRC 20456 / CBS 421 / NBRC 0211 / NRRL Y-12639</strain>
    </source>
</reference>
<feature type="transmembrane region" description="Helical" evidence="10">
    <location>
        <begin position="163"/>
        <end position="183"/>
    </location>
</feature>
<feature type="domain" description="Major facilitator superfamily (MFS) profile" evidence="12">
    <location>
        <begin position="361"/>
        <end position="573"/>
    </location>
</feature>
<evidence type="ECO:0000256" key="7">
    <source>
        <dbReference type="ARBA" id="ARBA00022989"/>
    </source>
</evidence>
<dbReference type="RefSeq" id="XP_003667438.1">
    <property type="nucleotide sequence ID" value="XM_003667390.1"/>
</dbReference>
<accession>G0W5I1</accession>
<feature type="transmembrane region" description="Helical" evidence="10">
    <location>
        <begin position="464"/>
        <end position="485"/>
    </location>
</feature>
<evidence type="ECO:0000256" key="3">
    <source>
        <dbReference type="ARBA" id="ARBA00022448"/>
    </source>
</evidence>
<dbReference type="InterPro" id="IPR020846">
    <property type="entry name" value="MFS_dom"/>
</dbReference>
<proteinExistence type="inferred from homology"/>
<keyword evidence="7 10" id="KW-1133">Transmembrane helix</keyword>
<feature type="region of interest" description="Disordered" evidence="11">
    <location>
        <begin position="313"/>
        <end position="334"/>
    </location>
</feature>
<sequence>MDYNTVDTHSQLTQHVIRTKRNIKGWYFYCFSSEPFVVSAVATYIPLLLEKFARLNGVKINNHSIPCIDPHTLYNLSSNDTSKCVVPIFNDRMFIDTSSFPLYVFSISVLFQTVLVITVSGLVDLRDSLKFKKWTLITFGVIGSISTIFISRLNSSQLYTLPTLYILANSCFGVINVVGNSLLPRLIHDSIKFLPHLKKEDTDNQTTMISGRGASLGYSSALVVQIISIFLVKNIRDNNAKLIASANATSTSLSQPIINVDPLKDIQIPVLFVGIWWFFWQLPMIWLLSDLTFLSTSTSSHVNRESSASNLIQSQSQSQSQSPSPSPSRPSPYSTKEEEFSLSYGWLSLWESFKHARLLKDVMIFLLGWFIISDSITTINSTAILFSRTQLDMSTLQLIIVSILTMISAMIGAFMVPQFLSKRFHWSPKKILLFLILWATFIPFYGILGFFFNSIGLKEKFEMFLLAIWYGLSLGGLSAVSRSLFTLIIPKGKESTFFSMFSITDKGSSIVGPFLIGLVTDKTHNIRYSFYLLFTLLILSLPIIKSLNLERGKREAQQLSKFTPHHEHNERVD</sequence>
<feature type="transmembrane region" description="Helical" evidence="10">
    <location>
        <begin position="100"/>
        <end position="122"/>
    </location>
</feature>
<dbReference type="AlphaFoldDB" id="G0W5I1"/>
<evidence type="ECO:0000256" key="10">
    <source>
        <dbReference type="RuleBase" id="RU363073"/>
    </source>
</evidence>
<feature type="transmembrane region" description="Helical" evidence="10">
    <location>
        <begin position="362"/>
        <end position="386"/>
    </location>
</feature>
<dbReference type="Proteomes" id="UP000000689">
    <property type="component" value="Chromosome 1"/>
</dbReference>
<feature type="compositionally biased region" description="Low complexity" evidence="11">
    <location>
        <begin position="313"/>
        <end position="323"/>
    </location>
</feature>
<evidence type="ECO:0000256" key="8">
    <source>
        <dbReference type="ARBA" id="ARBA00023006"/>
    </source>
</evidence>
<feature type="transmembrane region" description="Helical" evidence="10">
    <location>
        <begin position="215"/>
        <end position="232"/>
    </location>
</feature>
<dbReference type="InterPro" id="IPR044738">
    <property type="entry name" value="Atg22"/>
</dbReference>
<dbReference type="EMBL" id="HE580267">
    <property type="protein sequence ID" value="CCD22195.1"/>
    <property type="molecule type" value="Genomic_DNA"/>
</dbReference>
<dbReference type="InterPro" id="IPR036259">
    <property type="entry name" value="MFS_trans_sf"/>
</dbReference>
<keyword evidence="14" id="KW-1185">Reference proteome</keyword>
<evidence type="ECO:0000313" key="13">
    <source>
        <dbReference type="EMBL" id="CCD22195.1"/>
    </source>
</evidence>
<feature type="transmembrane region" description="Helical" evidence="10">
    <location>
        <begin position="134"/>
        <end position="151"/>
    </location>
</feature>